<dbReference type="GeneID" id="6079709"/>
<reference evidence="1 2" key="1">
    <citation type="journal article" date="2008" name="Nature">
        <title>The genome of Laccaria bicolor provides insights into mycorrhizal symbiosis.</title>
        <authorList>
            <person name="Martin F."/>
            <person name="Aerts A."/>
            <person name="Ahren D."/>
            <person name="Brun A."/>
            <person name="Danchin E.G.J."/>
            <person name="Duchaussoy F."/>
            <person name="Gibon J."/>
            <person name="Kohler A."/>
            <person name="Lindquist E."/>
            <person name="Pereda V."/>
            <person name="Salamov A."/>
            <person name="Shapiro H.J."/>
            <person name="Wuyts J."/>
            <person name="Blaudez D."/>
            <person name="Buee M."/>
            <person name="Brokstein P."/>
            <person name="Canbaeck B."/>
            <person name="Cohen D."/>
            <person name="Courty P.E."/>
            <person name="Coutinho P.M."/>
            <person name="Delaruelle C."/>
            <person name="Detter J.C."/>
            <person name="Deveau A."/>
            <person name="DiFazio S."/>
            <person name="Duplessis S."/>
            <person name="Fraissinet-Tachet L."/>
            <person name="Lucic E."/>
            <person name="Frey-Klett P."/>
            <person name="Fourrey C."/>
            <person name="Feussner I."/>
            <person name="Gay G."/>
            <person name="Grimwood J."/>
            <person name="Hoegger P.J."/>
            <person name="Jain P."/>
            <person name="Kilaru S."/>
            <person name="Labbe J."/>
            <person name="Lin Y.C."/>
            <person name="Legue V."/>
            <person name="Le Tacon F."/>
            <person name="Marmeisse R."/>
            <person name="Melayah D."/>
            <person name="Montanini B."/>
            <person name="Muratet M."/>
            <person name="Nehls U."/>
            <person name="Niculita-Hirzel H."/>
            <person name="Oudot-Le Secq M.P."/>
            <person name="Peter M."/>
            <person name="Quesneville H."/>
            <person name="Rajashekar B."/>
            <person name="Reich M."/>
            <person name="Rouhier N."/>
            <person name="Schmutz J."/>
            <person name="Yin T."/>
            <person name="Chalot M."/>
            <person name="Henrissat B."/>
            <person name="Kuees U."/>
            <person name="Lucas S."/>
            <person name="Van de Peer Y."/>
            <person name="Podila G.K."/>
            <person name="Polle A."/>
            <person name="Pukkila P.J."/>
            <person name="Richardson P.M."/>
            <person name="Rouze P."/>
            <person name="Sanders I.R."/>
            <person name="Stajich J.E."/>
            <person name="Tunlid A."/>
            <person name="Tuskan G."/>
            <person name="Grigoriev I.V."/>
        </authorList>
    </citation>
    <scope>NUCLEOTIDE SEQUENCE [LARGE SCALE GENOMIC DNA]</scope>
    <source>
        <strain evidence="2">S238N-H82 / ATCC MYA-4686</strain>
    </source>
</reference>
<evidence type="ECO:0000313" key="1">
    <source>
        <dbReference type="EMBL" id="EDR05196.1"/>
    </source>
</evidence>
<gene>
    <name evidence="1" type="ORF">LACBIDRAFT_330015</name>
</gene>
<dbReference type="AlphaFoldDB" id="B0DJX2"/>
<evidence type="ECO:0000313" key="2">
    <source>
        <dbReference type="Proteomes" id="UP000001194"/>
    </source>
</evidence>
<dbReference type="RefSeq" id="XP_001884161.1">
    <property type="nucleotide sequence ID" value="XM_001884126.1"/>
</dbReference>
<protein>
    <submittedName>
        <fullName evidence="1">Predicted protein</fullName>
    </submittedName>
</protein>
<keyword evidence="2" id="KW-1185">Reference proteome</keyword>
<dbReference type="OrthoDB" id="3095814at2759"/>
<dbReference type="EMBL" id="DS547114">
    <property type="protein sequence ID" value="EDR05196.1"/>
    <property type="molecule type" value="Genomic_DNA"/>
</dbReference>
<dbReference type="Proteomes" id="UP000001194">
    <property type="component" value="Unassembled WGS sequence"/>
</dbReference>
<accession>B0DJX2</accession>
<dbReference type="KEGG" id="lbc:LACBIDRAFT_330015"/>
<sequence length="153" mass="16870">MATLLASALQRFWARFSSLDLLSQAADTPIPPRSPGMRPVCLWLDLLKTSFDPTNVLIHSDQKALSVQVMTKSSRRITPSMGFPEDGSTLCGTTQLMRLTFGVVLPEVSTPFIHAVGWPRTARRGSIVDGKPFTMPAKWVLENARGLFIGRDN</sequence>
<organism evidence="2">
    <name type="scientific">Laccaria bicolor (strain S238N-H82 / ATCC MYA-4686)</name>
    <name type="common">Bicoloured deceiver</name>
    <name type="synonym">Laccaria laccata var. bicolor</name>
    <dbReference type="NCBI Taxonomy" id="486041"/>
    <lineage>
        <taxon>Eukaryota</taxon>
        <taxon>Fungi</taxon>
        <taxon>Dikarya</taxon>
        <taxon>Basidiomycota</taxon>
        <taxon>Agaricomycotina</taxon>
        <taxon>Agaricomycetes</taxon>
        <taxon>Agaricomycetidae</taxon>
        <taxon>Agaricales</taxon>
        <taxon>Agaricineae</taxon>
        <taxon>Hydnangiaceae</taxon>
        <taxon>Laccaria</taxon>
    </lineage>
</organism>
<proteinExistence type="predicted"/>
<dbReference type="HOGENOM" id="CLU_133945_0_0_1"/>
<name>B0DJX2_LACBS</name>
<dbReference type="InParanoid" id="B0DJX2"/>